<keyword evidence="9" id="KW-0472">Membrane</keyword>
<dbReference type="PANTHER" id="PTHR23257">
    <property type="entry name" value="SERINE-THREONINE PROTEIN KINASE"/>
    <property type="match status" value="1"/>
</dbReference>
<dbReference type="EMBL" id="MTKT01006319">
    <property type="protein sequence ID" value="OWM62997.1"/>
    <property type="molecule type" value="Genomic_DNA"/>
</dbReference>
<dbReference type="InterPro" id="IPR050167">
    <property type="entry name" value="Ser_Thr_protein_kinase"/>
</dbReference>
<feature type="region of interest" description="Disordered" evidence="13">
    <location>
        <begin position="938"/>
        <end position="967"/>
    </location>
</feature>
<evidence type="ECO:0000256" key="5">
    <source>
        <dbReference type="ARBA" id="ARBA00022679"/>
    </source>
</evidence>
<evidence type="ECO:0000313" key="18">
    <source>
        <dbReference type="RefSeq" id="XP_031404274.1"/>
    </source>
</evidence>
<evidence type="ECO:0000256" key="11">
    <source>
        <dbReference type="ARBA" id="ARBA00048679"/>
    </source>
</evidence>
<dbReference type="InterPro" id="IPR055164">
    <property type="entry name" value="EDR1/CTR1/ARMC3-like_pept-like"/>
</dbReference>
<comment type="catalytic activity">
    <reaction evidence="10">
        <text>L-threonyl-[protein] + ATP = O-phospho-L-threonyl-[protein] + ADP + H(+)</text>
        <dbReference type="Rhea" id="RHEA:46608"/>
        <dbReference type="Rhea" id="RHEA-COMP:11060"/>
        <dbReference type="Rhea" id="RHEA-COMP:11605"/>
        <dbReference type="ChEBI" id="CHEBI:15378"/>
        <dbReference type="ChEBI" id="CHEBI:30013"/>
        <dbReference type="ChEBI" id="CHEBI:30616"/>
        <dbReference type="ChEBI" id="CHEBI:61977"/>
        <dbReference type="ChEBI" id="CHEBI:456216"/>
        <dbReference type="EC" id="2.7.11.1"/>
    </reaction>
</comment>
<dbReference type="GO" id="GO:0007165">
    <property type="term" value="P:signal transduction"/>
    <property type="evidence" value="ECO:0007669"/>
    <property type="project" value="TreeGrafter"/>
</dbReference>
<feature type="binding site" evidence="12">
    <location>
        <position position="702"/>
    </location>
    <ligand>
        <name>ATP</name>
        <dbReference type="ChEBI" id="CHEBI:30616"/>
    </ligand>
</feature>
<dbReference type="GeneID" id="116213460"/>
<feature type="compositionally biased region" description="Low complexity" evidence="13">
    <location>
        <begin position="412"/>
        <end position="421"/>
    </location>
</feature>
<dbReference type="GO" id="GO:0005524">
    <property type="term" value="F:ATP binding"/>
    <property type="evidence" value="ECO:0007669"/>
    <property type="project" value="UniProtKB-UniRule"/>
</dbReference>
<dbReference type="PANTHER" id="PTHR23257:SF813">
    <property type="entry name" value="SERINE_THREONINE-PROTEIN KINASE EDR1"/>
    <property type="match status" value="1"/>
</dbReference>
<keyword evidence="5" id="KW-0808">Transferase</keyword>
<feature type="region of interest" description="Disordered" evidence="13">
    <location>
        <begin position="1"/>
        <end position="81"/>
    </location>
</feature>
<dbReference type="SMART" id="SM00220">
    <property type="entry name" value="S_TKc"/>
    <property type="match status" value="1"/>
</dbReference>
<dbReference type="SUPFAM" id="SSF56112">
    <property type="entry name" value="Protein kinase-like (PK-like)"/>
    <property type="match status" value="1"/>
</dbReference>
<sequence length="967" mass="106725">MKHIFKKLHIGNNHDPNRSNETLGPAQAQAPPCASSDQRASSGQAASVAPPSPSASPTTTAAAAAAPASVPAPVDSRGGDYFSSEEEFQMQLALAISASNSDFRGDDPETDQIRAATLLSLGSHRRGDSGRDRAEVSAETQSRQYWEYNVLDYEEKVVDGFYDAYGLSTDSRHQGKMPSLADLENNPGNSEFEVIIVNRKIDHGLQELAQIAQCIALDCPTTKVATLVQQLAELVTSHMGGPVRDANIVWAKWMERSTDLRTSLHTSLLPIGSVNIGLSRHRALLFKVLADDINFPCRLVKGSHYTGVDDDAVNIIKLGDEREFLVDLMAAPGTLIPADISSAKENKAYNPKMSKIPSLSNDPGIFYSRPKPLPGEGSSQSSVAESNSRFDGRPISEKPDSLPSFSRASNDSGIGSSGISGRTNSDQPDRPSVLAAGNSSYKGILGGHVVNEDVRMNVNVVPHDRNNPEDPKNLFADLNPFQVKGFGKAPVHKYSTDNKADEPQRQKVDSVAGRPPAPLMWKNRHACNEVPKKKEYDYMEALFPRNDQKPDANKNHPGGFKLGNNSISSGRESNNQNPFGDAGLVFERNRRNGTEGHPIAADNVRNDAAKDDVNEMGLLDHRKCMYDRFMGTDWKSNDPESSSSSVDSNSNKGHQVLDDVDVDVGEREIQWEDLVIGERIGLGSYGEVYHADWNGTEVAVKKFLDQDFSGAALEEFKREVRIMRRLRHPNVVLFMGAVTRPPHLSIITEFLPRGSLYRIIHRPHCQIDEKRRIKMALDVARGMNCLHTSNPTIVHRDLKSPNLLVDKNWNVKVCDFGLSRLKHNTFLSSKSTAGTPEWMAPEVLRNEPSNEKCDVYSFGIILWELATLRLPWSGMNPMQVVGAVGFQNRRPDIPKELDPKVASIIWECWQTEPNLRPSFAQLSVALKSLQRLVVPSQLDQPNPSISQERSEQPHSVFSPEISVNRTP</sequence>
<evidence type="ECO:0000256" key="7">
    <source>
        <dbReference type="ARBA" id="ARBA00022777"/>
    </source>
</evidence>
<feature type="domain" description="Protein kinase" evidence="14">
    <location>
        <begin position="674"/>
        <end position="933"/>
    </location>
</feature>
<evidence type="ECO:0000256" key="12">
    <source>
        <dbReference type="PROSITE-ProRule" id="PRU10141"/>
    </source>
</evidence>
<feature type="compositionally biased region" description="Low complexity" evidence="13">
    <location>
        <begin position="639"/>
        <end position="651"/>
    </location>
</feature>
<dbReference type="Proteomes" id="UP000515151">
    <property type="component" value="Chromosome 7"/>
</dbReference>
<keyword evidence="7 18" id="KW-0418">Kinase</keyword>
<name>A0A218VR41_PUNGR</name>
<dbReference type="CDD" id="cd13999">
    <property type="entry name" value="STKc_MAP3K-like"/>
    <property type="match status" value="1"/>
</dbReference>
<dbReference type="Gene3D" id="3.30.200.20">
    <property type="entry name" value="Phosphorylase Kinase, domain 1"/>
    <property type="match status" value="1"/>
</dbReference>
<dbReference type="GO" id="GO:0005737">
    <property type="term" value="C:cytoplasm"/>
    <property type="evidence" value="ECO:0007669"/>
    <property type="project" value="TreeGrafter"/>
</dbReference>
<dbReference type="InterPro" id="IPR001245">
    <property type="entry name" value="Ser-Thr/Tyr_kinase_cat_dom"/>
</dbReference>
<dbReference type="Proteomes" id="UP000197138">
    <property type="component" value="Unassembled WGS sequence"/>
</dbReference>
<protein>
    <recommendedName>
        <fullName evidence="3">non-specific serine/threonine protein kinase</fullName>
        <ecNumber evidence="3">2.7.11.1</ecNumber>
    </recommendedName>
</protein>
<dbReference type="InterPro" id="IPR000719">
    <property type="entry name" value="Prot_kinase_dom"/>
</dbReference>
<feature type="compositionally biased region" description="Polar residues" evidence="13">
    <location>
        <begin position="563"/>
        <end position="578"/>
    </location>
</feature>
<dbReference type="PROSITE" id="PS00107">
    <property type="entry name" value="PROTEIN_KINASE_ATP"/>
    <property type="match status" value="1"/>
</dbReference>
<feature type="compositionally biased region" description="Basic and acidic residues" evidence="13">
    <location>
        <begin position="388"/>
        <end position="400"/>
    </location>
</feature>
<dbReference type="GO" id="GO:0004674">
    <property type="term" value="F:protein serine/threonine kinase activity"/>
    <property type="evidence" value="ECO:0007669"/>
    <property type="project" value="UniProtKB-KW"/>
</dbReference>
<evidence type="ECO:0000313" key="17">
    <source>
        <dbReference type="Proteomes" id="UP000515151"/>
    </source>
</evidence>
<evidence type="ECO:0000256" key="8">
    <source>
        <dbReference type="ARBA" id="ARBA00022840"/>
    </source>
</evidence>
<evidence type="ECO:0000256" key="9">
    <source>
        <dbReference type="ARBA" id="ARBA00023136"/>
    </source>
</evidence>
<keyword evidence="6 12" id="KW-0547">Nucleotide-binding</keyword>
<keyword evidence="4" id="KW-0723">Serine/threonine-protein kinase</keyword>
<reference evidence="18" key="4">
    <citation type="submission" date="2025-04" db="UniProtKB">
        <authorList>
            <consortium name="RefSeq"/>
        </authorList>
    </citation>
    <scope>IDENTIFICATION</scope>
    <source>
        <tissue evidence="18">Leaf</tissue>
    </source>
</reference>
<feature type="region of interest" description="Disordered" evidence="13">
    <location>
        <begin position="352"/>
        <end position="441"/>
    </location>
</feature>
<evidence type="ECO:0000256" key="3">
    <source>
        <dbReference type="ARBA" id="ARBA00012513"/>
    </source>
</evidence>
<dbReference type="AlphaFoldDB" id="A0A218VR41"/>
<feature type="compositionally biased region" description="Polar residues" evidence="13">
    <location>
        <begin position="35"/>
        <end position="44"/>
    </location>
</feature>
<dbReference type="InterPro" id="IPR011009">
    <property type="entry name" value="Kinase-like_dom_sf"/>
</dbReference>
<dbReference type="Pfam" id="PF07714">
    <property type="entry name" value="PK_Tyr_Ser-Thr"/>
    <property type="match status" value="1"/>
</dbReference>
<feature type="compositionally biased region" description="Low complexity" evidence="13">
    <location>
        <begin position="45"/>
        <end position="74"/>
    </location>
</feature>
<reference evidence="15" key="2">
    <citation type="submission" date="2017-06" db="EMBL/GenBank/DDBJ databases">
        <title>The pomegranate genome and the genomics of punicalagin biosynthesis.</title>
        <authorList>
            <person name="Xu C."/>
        </authorList>
    </citation>
    <scope>NUCLEOTIDE SEQUENCE [LARGE SCALE GENOMIC DNA]</scope>
    <source>
        <tissue evidence="15">Fresh leaf</tissue>
    </source>
</reference>
<comment type="catalytic activity">
    <reaction evidence="11">
        <text>L-seryl-[protein] + ATP = O-phospho-L-seryl-[protein] + ADP + H(+)</text>
        <dbReference type="Rhea" id="RHEA:17989"/>
        <dbReference type="Rhea" id="RHEA-COMP:9863"/>
        <dbReference type="Rhea" id="RHEA-COMP:11604"/>
        <dbReference type="ChEBI" id="CHEBI:15378"/>
        <dbReference type="ChEBI" id="CHEBI:29999"/>
        <dbReference type="ChEBI" id="CHEBI:30616"/>
        <dbReference type="ChEBI" id="CHEBI:83421"/>
        <dbReference type="ChEBI" id="CHEBI:456216"/>
        <dbReference type="EC" id="2.7.11.1"/>
    </reaction>
</comment>
<dbReference type="FunFam" id="3.30.200.20:FF:000060">
    <property type="entry name" value="Serine/threonine-protein kinase isoform 1"/>
    <property type="match status" value="1"/>
</dbReference>
<feature type="compositionally biased region" description="Basic and acidic residues" evidence="13">
    <location>
        <begin position="495"/>
        <end position="508"/>
    </location>
</feature>
<evidence type="ECO:0000313" key="15">
    <source>
        <dbReference type="EMBL" id="OWM62997.1"/>
    </source>
</evidence>
<evidence type="ECO:0000313" key="16">
    <source>
        <dbReference type="Proteomes" id="UP000197138"/>
    </source>
</evidence>
<dbReference type="OrthoDB" id="7537227at2759"/>
<reference evidence="17" key="3">
    <citation type="journal article" date="2020" name="Plant Biotechnol. J.">
        <title>The pomegranate (Punica granatum L.) draft genome dissects genetic divergence between soft- and hard-seeded cultivars.</title>
        <authorList>
            <person name="Luo X."/>
            <person name="Li H."/>
            <person name="Wu Z."/>
            <person name="Yao W."/>
            <person name="Zhao P."/>
            <person name="Cao D."/>
            <person name="Yu H."/>
            <person name="Li K."/>
            <person name="Poudel K."/>
            <person name="Zhao D."/>
            <person name="Zhang F."/>
            <person name="Xia X."/>
            <person name="Chen L."/>
            <person name="Wang Q."/>
            <person name="Jing D."/>
            <person name="Cao S."/>
        </authorList>
    </citation>
    <scope>NUCLEOTIDE SEQUENCE [LARGE SCALE GENOMIC DNA]</scope>
</reference>
<feature type="region of interest" description="Disordered" evidence="13">
    <location>
        <begin position="546"/>
        <end position="583"/>
    </location>
</feature>
<organism evidence="15 16">
    <name type="scientific">Punica granatum</name>
    <name type="common">Pomegranate</name>
    <dbReference type="NCBI Taxonomy" id="22663"/>
    <lineage>
        <taxon>Eukaryota</taxon>
        <taxon>Viridiplantae</taxon>
        <taxon>Streptophyta</taxon>
        <taxon>Embryophyta</taxon>
        <taxon>Tracheophyta</taxon>
        <taxon>Spermatophyta</taxon>
        <taxon>Magnoliopsida</taxon>
        <taxon>eudicotyledons</taxon>
        <taxon>Gunneridae</taxon>
        <taxon>Pentapetalae</taxon>
        <taxon>rosids</taxon>
        <taxon>malvids</taxon>
        <taxon>Myrtales</taxon>
        <taxon>Lythraceae</taxon>
        <taxon>Punica</taxon>
    </lineage>
</organism>
<evidence type="ECO:0000256" key="2">
    <source>
        <dbReference type="ARBA" id="ARBA00010507"/>
    </source>
</evidence>
<dbReference type="InterPro" id="IPR008271">
    <property type="entry name" value="Ser/Thr_kinase_AS"/>
</dbReference>
<comment type="similarity">
    <text evidence="2">Belongs to the protein kinase superfamily. TKL Ser/Thr protein kinase family. RAF subfamily.</text>
</comment>
<feature type="region of interest" description="Disordered" evidence="13">
    <location>
        <begin position="495"/>
        <end position="520"/>
    </location>
</feature>
<dbReference type="RefSeq" id="XP_031404274.1">
    <property type="nucleotide sequence ID" value="XM_031548414.1"/>
</dbReference>
<keyword evidence="8 12" id="KW-0067">ATP-binding</keyword>
<dbReference type="Gene3D" id="1.10.510.10">
    <property type="entry name" value="Transferase(Phosphotransferase) domain 1"/>
    <property type="match status" value="1"/>
</dbReference>
<feature type="region of interest" description="Disordered" evidence="13">
    <location>
        <begin position="635"/>
        <end position="655"/>
    </location>
</feature>
<feature type="compositionally biased region" description="Polar residues" evidence="13">
    <location>
        <begin position="938"/>
        <end position="947"/>
    </location>
</feature>
<evidence type="ECO:0000256" key="1">
    <source>
        <dbReference type="ARBA" id="ARBA00004370"/>
    </source>
</evidence>
<dbReference type="PRINTS" id="PR00109">
    <property type="entry name" value="TYRKINASE"/>
</dbReference>
<accession>A0A218VR41</accession>
<feature type="compositionally biased region" description="Polar residues" evidence="13">
    <location>
        <begin position="377"/>
        <end position="387"/>
    </location>
</feature>
<reference evidence="16" key="1">
    <citation type="journal article" date="2017" name="Plant J.">
        <title>The pomegranate (Punica granatum L.) genome and the genomics of punicalagin biosynthesis.</title>
        <authorList>
            <person name="Qin G."/>
            <person name="Xu C."/>
            <person name="Ming R."/>
            <person name="Tang H."/>
            <person name="Guyot R."/>
            <person name="Kramer E.M."/>
            <person name="Hu Y."/>
            <person name="Yi X."/>
            <person name="Qi Y."/>
            <person name="Xu X."/>
            <person name="Gao Z."/>
            <person name="Pan H."/>
            <person name="Jian J."/>
            <person name="Tian Y."/>
            <person name="Yue Z."/>
            <person name="Xu Y."/>
        </authorList>
    </citation>
    <scope>NUCLEOTIDE SEQUENCE [LARGE SCALE GENOMIC DNA]</scope>
    <source>
        <strain evidence="16">cv. Dabenzi</strain>
    </source>
</reference>
<dbReference type="FunFam" id="1.10.510.10:FF:000476">
    <property type="entry name" value="PAS domain-containing protein tyrosine kinase family protein"/>
    <property type="match status" value="1"/>
</dbReference>
<evidence type="ECO:0000256" key="10">
    <source>
        <dbReference type="ARBA" id="ARBA00047899"/>
    </source>
</evidence>
<proteinExistence type="inferred from homology"/>
<evidence type="ECO:0000256" key="4">
    <source>
        <dbReference type="ARBA" id="ARBA00022527"/>
    </source>
</evidence>
<keyword evidence="17" id="KW-1185">Reference proteome</keyword>
<dbReference type="PROSITE" id="PS00108">
    <property type="entry name" value="PROTEIN_KINASE_ST"/>
    <property type="match status" value="1"/>
</dbReference>
<dbReference type="EC" id="2.7.11.1" evidence="3"/>
<dbReference type="PROSITE" id="PS50011">
    <property type="entry name" value="PROTEIN_KINASE_DOM"/>
    <property type="match status" value="1"/>
</dbReference>
<dbReference type="InterPro" id="IPR017441">
    <property type="entry name" value="Protein_kinase_ATP_BS"/>
</dbReference>
<gene>
    <name evidence="18" type="primary">LOC116213460</name>
    <name evidence="15" type="ORF">CDL15_Pgr020291</name>
</gene>
<evidence type="ECO:0000259" key="14">
    <source>
        <dbReference type="PROSITE" id="PS50011"/>
    </source>
</evidence>
<evidence type="ECO:0000256" key="13">
    <source>
        <dbReference type="SAM" id="MobiDB-lite"/>
    </source>
</evidence>
<dbReference type="Pfam" id="PF14381">
    <property type="entry name" value="EDR1_CTR1_ARMC3_pept"/>
    <property type="match status" value="1"/>
</dbReference>
<comment type="subcellular location">
    <subcellularLocation>
        <location evidence="1">Membrane</location>
    </subcellularLocation>
</comment>
<dbReference type="GO" id="GO:0016020">
    <property type="term" value="C:membrane"/>
    <property type="evidence" value="ECO:0007669"/>
    <property type="project" value="UniProtKB-SubCell"/>
</dbReference>
<evidence type="ECO:0000256" key="6">
    <source>
        <dbReference type="ARBA" id="ARBA00022741"/>
    </source>
</evidence>